<dbReference type="InterPro" id="IPR011006">
    <property type="entry name" value="CheY-like_superfamily"/>
</dbReference>
<evidence type="ECO:0000313" key="6">
    <source>
        <dbReference type="Proteomes" id="UP000281564"/>
    </source>
</evidence>
<keyword evidence="6" id="KW-1185">Reference proteome</keyword>
<protein>
    <recommendedName>
        <fullName evidence="4">Response regulatory domain-containing protein</fullName>
    </recommendedName>
</protein>
<dbReference type="CDD" id="cd00156">
    <property type="entry name" value="REC"/>
    <property type="match status" value="1"/>
</dbReference>
<dbReference type="EMBL" id="QMDW01000004">
    <property type="protein sequence ID" value="RJX50734.1"/>
    <property type="molecule type" value="Genomic_DNA"/>
</dbReference>
<evidence type="ECO:0000256" key="2">
    <source>
        <dbReference type="ARBA" id="ARBA00023163"/>
    </source>
</evidence>
<dbReference type="PROSITE" id="PS50110">
    <property type="entry name" value="RESPONSE_REGULATORY"/>
    <property type="match status" value="1"/>
</dbReference>
<dbReference type="OrthoDB" id="168808at2157"/>
<dbReference type="Pfam" id="PF00072">
    <property type="entry name" value="Response_reg"/>
    <property type="match status" value="1"/>
</dbReference>
<dbReference type="SUPFAM" id="SSF55781">
    <property type="entry name" value="GAF domain-like"/>
    <property type="match status" value="1"/>
</dbReference>
<keyword evidence="1" id="KW-0805">Transcription regulation</keyword>
<dbReference type="PANTHER" id="PTHR34236">
    <property type="entry name" value="DIMETHYL SULFOXIDE REDUCTASE TRANSCRIPTIONAL ACTIVATOR"/>
    <property type="match status" value="1"/>
</dbReference>
<dbReference type="InterPro" id="IPR001789">
    <property type="entry name" value="Sig_transdc_resp-reg_receiver"/>
</dbReference>
<evidence type="ECO:0000256" key="3">
    <source>
        <dbReference type="PROSITE-ProRule" id="PRU00169"/>
    </source>
</evidence>
<dbReference type="GO" id="GO:0000160">
    <property type="term" value="P:phosphorelay signal transduction system"/>
    <property type="evidence" value="ECO:0007669"/>
    <property type="project" value="InterPro"/>
</dbReference>
<dbReference type="Proteomes" id="UP000281564">
    <property type="component" value="Unassembled WGS sequence"/>
</dbReference>
<dbReference type="InterPro" id="IPR031803">
    <property type="entry name" value="BAT_GAF/HTH-assoc"/>
</dbReference>
<keyword evidence="2" id="KW-0804">Transcription</keyword>
<evidence type="ECO:0000313" key="5">
    <source>
        <dbReference type="EMBL" id="RJX50734.1"/>
    </source>
</evidence>
<dbReference type="AlphaFoldDB" id="A0A3A6Q796"/>
<dbReference type="SUPFAM" id="SSF52172">
    <property type="entry name" value="CheY-like"/>
    <property type="match status" value="1"/>
</dbReference>
<feature type="modified residue" description="4-aspartylphosphate" evidence="3">
    <location>
        <position position="70"/>
    </location>
</feature>
<evidence type="ECO:0000259" key="4">
    <source>
        <dbReference type="PROSITE" id="PS50110"/>
    </source>
</evidence>
<dbReference type="RefSeq" id="WP_120083526.1">
    <property type="nucleotide sequence ID" value="NZ_QMDW01000004.1"/>
</dbReference>
<accession>A0A3A6Q796</accession>
<evidence type="ECO:0000256" key="1">
    <source>
        <dbReference type="ARBA" id="ARBA00023015"/>
    </source>
</evidence>
<dbReference type="Gene3D" id="3.40.50.2300">
    <property type="match status" value="1"/>
</dbReference>
<comment type="caution">
    <text evidence="5">The sequence shown here is derived from an EMBL/GenBank/DDBJ whole genome shotgun (WGS) entry which is preliminary data.</text>
</comment>
<name>A0A3A6Q796_9EURY</name>
<organism evidence="5 6">
    <name type="scientific">Halonotius pteroides</name>
    <dbReference type="NCBI Taxonomy" id="268735"/>
    <lineage>
        <taxon>Archaea</taxon>
        <taxon>Methanobacteriati</taxon>
        <taxon>Methanobacteriota</taxon>
        <taxon>Stenosarchaea group</taxon>
        <taxon>Halobacteria</taxon>
        <taxon>Halobacteriales</taxon>
        <taxon>Haloferacaceae</taxon>
        <taxon>Halonotius</taxon>
    </lineage>
</organism>
<dbReference type="Gene3D" id="1.10.10.10">
    <property type="entry name" value="Winged helix-like DNA-binding domain superfamily/Winged helix DNA-binding domain"/>
    <property type="match status" value="1"/>
</dbReference>
<proteinExistence type="predicted"/>
<sequence>MGTNATQHAGTASLATPAKLLLIDDDTQWLSLTSDLLAETAPDFDVVTATSLATGRQQFTESAFDCVVCDYRLADGTGLELLSTVRASHPELPFVLVTSHGDESVAADAINKGVTDYIPKELINEDFDDPDESIFGTQLRKAVRSYRDRRALQQERELKTTAVDLLTTVSNQQDLYRQFCALLRDNYSYGGVWIGTIGAGGRIIPRAISGCETYVQALDLAGNGNDRFDPAIRALETDTVSVAAVDNADPWAEQWTAATTGFDFEAGIGLPIGDDRMQFGVLGAYTAQTPITDEQRDLLREFACLISYTVRTDEWTESLIAEEPVTLEIEVDAPTEPLIAFADQLSTSIEFSISSVAEHKTGKLLYTVEVTGSVPDDCQEHITAADYIEPYDTTETADSHTYRFLVTPPTPESIAREYGMQFETITVDDGLRTITGYLSTDSVVPNLLADLRSAFEHTTLTRVTSAMTQSRATTTTTAQLLDPLTTRQREILSQAYRTGYFEEPRAINATELADRFGIARATFTQHLRSAQRKLFATVFDGEEQQ</sequence>
<dbReference type="PANTHER" id="PTHR34236:SF1">
    <property type="entry name" value="DIMETHYL SULFOXIDE REDUCTASE TRANSCRIPTIONAL ACTIVATOR"/>
    <property type="match status" value="1"/>
</dbReference>
<reference evidence="5 6" key="1">
    <citation type="submission" date="2018-06" db="EMBL/GenBank/DDBJ databases">
        <title>Halonotius sp. F13-13 a new haloarchaeeon isolated from a solar saltern from Isla Cristina, Huelva, Spain.</title>
        <authorList>
            <person name="Duran-Viseras A."/>
            <person name="Sanchez-Porro C."/>
            <person name="Ventosa A."/>
        </authorList>
    </citation>
    <scope>NUCLEOTIDE SEQUENCE [LARGE SCALE GENOMIC DNA]</scope>
    <source>
        <strain evidence="5 6">CECT 7525</strain>
    </source>
</reference>
<keyword evidence="3" id="KW-0597">Phosphoprotein</keyword>
<dbReference type="InterPro" id="IPR007050">
    <property type="entry name" value="HTH_bacterioopsin"/>
</dbReference>
<dbReference type="Pfam" id="PF15915">
    <property type="entry name" value="BAT"/>
    <property type="match status" value="1"/>
</dbReference>
<gene>
    <name evidence="5" type="ORF">DP106_03805</name>
</gene>
<dbReference type="Pfam" id="PF04967">
    <property type="entry name" value="HTH_10"/>
    <property type="match status" value="1"/>
</dbReference>
<dbReference type="SMART" id="SM00448">
    <property type="entry name" value="REC"/>
    <property type="match status" value="1"/>
</dbReference>
<dbReference type="InterPro" id="IPR036388">
    <property type="entry name" value="WH-like_DNA-bd_sf"/>
</dbReference>
<feature type="domain" description="Response regulatory" evidence="4">
    <location>
        <begin position="19"/>
        <end position="135"/>
    </location>
</feature>